<dbReference type="GO" id="GO:0004613">
    <property type="term" value="F:phosphoenolpyruvate carboxykinase (GTP) activity"/>
    <property type="evidence" value="ECO:0007669"/>
    <property type="project" value="UniProtKB-UniRule"/>
</dbReference>
<keyword evidence="5 10" id="KW-0547">Nucleotide-binding</keyword>
<dbReference type="RefSeq" id="WP_343036929.1">
    <property type="nucleotide sequence ID" value="NZ_JACBZX010000001.1"/>
</dbReference>
<dbReference type="AlphaFoldDB" id="A0A852XC95"/>
<dbReference type="InterPro" id="IPR008210">
    <property type="entry name" value="PEP_carboxykinase_N"/>
</dbReference>
<dbReference type="InterPro" id="IPR035078">
    <property type="entry name" value="PEP_carboxykinase_GTP_N"/>
</dbReference>
<evidence type="ECO:0000256" key="1">
    <source>
        <dbReference type="ARBA" id="ARBA00001936"/>
    </source>
</evidence>
<evidence type="ECO:0000256" key="5">
    <source>
        <dbReference type="ARBA" id="ARBA00022741"/>
    </source>
</evidence>
<comment type="similarity">
    <text evidence="2 10">Belongs to the phosphoenolpyruvate carboxykinase [GTP] family.</text>
</comment>
<dbReference type="GO" id="GO:0005525">
    <property type="term" value="F:GTP binding"/>
    <property type="evidence" value="ECO:0007669"/>
    <property type="project" value="UniProtKB-UniRule"/>
</dbReference>
<evidence type="ECO:0000256" key="6">
    <source>
        <dbReference type="ARBA" id="ARBA00022793"/>
    </source>
</evidence>
<keyword evidence="9 10" id="KW-0456">Lyase</keyword>
<feature type="binding site" evidence="10">
    <location>
        <position position="78"/>
    </location>
    <ligand>
        <name>substrate</name>
    </ligand>
</feature>
<proteinExistence type="inferred from homology"/>
<dbReference type="GO" id="GO:0019543">
    <property type="term" value="P:propionate catabolic process"/>
    <property type="evidence" value="ECO:0007669"/>
    <property type="project" value="TreeGrafter"/>
</dbReference>
<keyword evidence="8" id="KW-0464">Manganese</keyword>
<keyword evidence="10" id="KW-0963">Cytoplasm</keyword>
<accession>A0A852XC95</accession>
<evidence type="ECO:0000256" key="9">
    <source>
        <dbReference type="ARBA" id="ARBA00023239"/>
    </source>
</evidence>
<dbReference type="GO" id="GO:0016301">
    <property type="term" value="F:kinase activity"/>
    <property type="evidence" value="ECO:0007669"/>
    <property type="project" value="UniProtKB-KW"/>
</dbReference>
<dbReference type="UniPathway" id="UPA00138"/>
<feature type="binding site" evidence="10">
    <location>
        <position position="398"/>
    </location>
    <ligand>
        <name>GTP</name>
        <dbReference type="ChEBI" id="CHEBI:37565"/>
    </ligand>
</feature>
<dbReference type="PANTHER" id="PTHR11561">
    <property type="entry name" value="PHOSPHOENOLPYRUVATE CARBOXYKINASE"/>
    <property type="match status" value="1"/>
</dbReference>
<dbReference type="InterPro" id="IPR035077">
    <property type="entry name" value="PEP_carboxykinase_GTP_C"/>
</dbReference>
<feature type="binding site" evidence="10">
    <location>
        <begin position="269"/>
        <end position="274"/>
    </location>
    <ligand>
        <name>GTP</name>
        <dbReference type="ChEBI" id="CHEBI:37565"/>
    </ligand>
</feature>
<keyword evidence="7 10" id="KW-0342">GTP-binding</keyword>
<dbReference type="Pfam" id="PF17297">
    <property type="entry name" value="PEPCK_N"/>
    <property type="match status" value="1"/>
</dbReference>
<keyword evidence="14" id="KW-1185">Reference proteome</keyword>
<comment type="subunit">
    <text evidence="10">Monomer.</text>
</comment>
<comment type="pathway">
    <text evidence="10">Carbohydrate biosynthesis; gluconeogenesis.</text>
</comment>
<dbReference type="Gene3D" id="3.90.228.20">
    <property type="match status" value="1"/>
</dbReference>
<feature type="binding site" evidence="10">
    <location>
        <begin position="523"/>
        <end position="526"/>
    </location>
    <ligand>
        <name>GTP</name>
        <dbReference type="ChEBI" id="CHEBI:37565"/>
    </ligand>
</feature>
<feature type="binding site" evidence="10">
    <location>
        <position position="429"/>
    </location>
    <ligand>
        <name>GTP</name>
        <dbReference type="ChEBI" id="CHEBI:37565"/>
    </ligand>
</feature>
<keyword evidence="6 10" id="KW-0210">Decarboxylase</keyword>
<name>A0A852XC95_9MICO</name>
<reference evidence="13 14" key="1">
    <citation type="submission" date="2020-07" db="EMBL/GenBank/DDBJ databases">
        <title>Sequencing the genomes of 1000 actinobacteria strains.</title>
        <authorList>
            <person name="Klenk H.-P."/>
        </authorList>
    </citation>
    <scope>NUCLEOTIDE SEQUENCE [LARGE SCALE GENOMIC DNA]</scope>
    <source>
        <strain evidence="13 14">DSM 24723</strain>
    </source>
</reference>
<evidence type="ECO:0000256" key="2">
    <source>
        <dbReference type="ARBA" id="ARBA00005796"/>
    </source>
</evidence>
<dbReference type="GO" id="GO:0042594">
    <property type="term" value="P:response to starvation"/>
    <property type="evidence" value="ECO:0007669"/>
    <property type="project" value="TreeGrafter"/>
</dbReference>
<feature type="binding site" evidence="10">
    <location>
        <begin position="215"/>
        <end position="217"/>
    </location>
    <ligand>
        <name>substrate</name>
    </ligand>
</feature>
<dbReference type="GO" id="GO:0006107">
    <property type="term" value="P:oxaloacetate metabolic process"/>
    <property type="evidence" value="ECO:0007669"/>
    <property type="project" value="TreeGrafter"/>
</dbReference>
<dbReference type="GO" id="GO:0030145">
    <property type="term" value="F:manganese ion binding"/>
    <property type="evidence" value="ECO:0007669"/>
    <property type="project" value="TreeGrafter"/>
</dbReference>
<dbReference type="Gene3D" id="2.170.8.10">
    <property type="entry name" value="Phosphoenolpyruvate Carboxykinase, domain 2"/>
    <property type="match status" value="1"/>
</dbReference>
<comment type="subcellular location">
    <subcellularLocation>
        <location evidence="10">Cytoplasm</location>
    </subcellularLocation>
</comment>
<comment type="catalytic activity">
    <reaction evidence="10">
        <text>oxaloacetate + GTP = phosphoenolpyruvate + GDP + CO2</text>
        <dbReference type="Rhea" id="RHEA:10388"/>
        <dbReference type="ChEBI" id="CHEBI:16452"/>
        <dbReference type="ChEBI" id="CHEBI:16526"/>
        <dbReference type="ChEBI" id="CHEBI:37565"/>
        <dbReference type="ChEBI" id="CHEBI:58189"/>
        <dbReference type="ChEBI" id="CHEBI:58702"/>
        <dbReference type="EC" id="4.1.1.32"/>
    </reaction>
</comment>
<evidence type="ECO:0000259" key="11">
    <source>
        <dbReference type="Pfam" id="PF00821"/>
    </source>
</evidence>
<comment type="cofactor">
    <cofactor evidence="1">
        <name>Mn(2+)</name>
        <dbReference type="ChEBI" id="CHEBI:29035"/>
    </cofactor>
</comment>
<dbReference type="GO" id="GO:0005829">
    <property type="term" value="C:cytosol"/>
    <property type="evidence" value="ECO:0007669"/>
    <property type="project" value="TreeGrafter"/>
</dbReference>
<keyword evidence="13" id="KW-0670">Pyruvate</keyword>
<gene>
    <name evidence="10" type="primary">pckG</name>
    <name evidence="13" type="ORF">BJY28_000564</name>
</gene>
<keyword evidence="13" id="KW-0808">Transferase</keyword>
<feature type="active site" evidence="10">
    <location>
        <position position="270"/>
    </location>
</feature>
<feature type="domain" description="Phosphoenolpyruvate carboxykinase C-terminal P-loop" evidence="11">
    <location>
        <begin position="241"/>
        <end position="608"/>
    </location>
</feature>
<evidence type="ECO:0000256" key="10">
    <source>
        <dbReference type="HAMAP-Rule" id="MF_00452"/>
    </source>
</evidence>
<evidence type="ECO:0000313" key="13">
    <source>
        <dbReference type="EMBL" id="NYG36095.1"/>
    </source>
</evidence>
<evidence type="ECO:0000256" key="4">
    <source>
        <dbReference type="ARBA" id="ARBA00022723"/>
    </source>
</evidence>
<evidence type="ECO:0000256" key="8">
    <source>
        <dbReference type="ARBA" id="ARBA00023211"/>
    </source>
</evidence>
<sequence>MSTTVVDVDGALEAAGLTNEAVKEFVRYWAEHTGAERIEVVSAADDSRLIEEALAADEIQPAGEGLYYSRSYSKDTARSEERTIVATSNESDRGVYNNWRHADEIRPVVEGHMKGALAGKTMYVIPYLMAPPGSPLEKFAAGVELTDNRTVCLHMIRMARVGVDLINNLAEPDHFVRAVHVTGDLENLGQGTPDDKRNFVTVADQRTILHFGSSYGGNALLGKIAHGLRQASYDGWASGQFLSEQFMLLGIHDKQTGKTWHVCGGFPSASGKTNLAMTLAPDALGDRYHVSFYGDDIAWLWVGEDGALYGLNPENGVFGVAKDTNEKTNPTALESIAPGAQALFTNVAYNPDTHEVWWEGKTPERPSDTAGWVDWKGEKIADRNPDEAGDPWAHPNSRFTTSLDQVPNVAPDYSDPAGVKIDAIIFGGRTRDREPLIRAINDLAEGVYDGLTLGAEATSAADGKEGVLRYDPMSMRPFMSYPEGDYAAHWLKIVGAASEQPIFAHVNWFQRDSEDGHFLWPGYRENLRALLWLCRLKDGEVTGRETAVGVLPTEEELDLTGLDLPREDLDRILTIDVPRWREEMGYRQEHLEQFRELPEEIWVAHRRVADAVQRAEG</sequence>
<dbReference type="GO" id="GO:0033993">
    <property type="term" value="P:response to lipid"/>
    <property type="evidence" value="ECO:0007669"/>
    <property type="project" value="TreeGrafter"/>
</dbReference>
<dbReference type="SUPFAM" id="SSF53795">
    <property type="entry name" value="PEP carboxykinase-like"/>
    <property type="match status" value="1"/>
</dbReference>
<evidence type="ECO:0000313" key="14">
    <source>
        <dbReference type="Proteomes" id="UP000592181"/>
    </source>
</evidence>
<dbReference type="Gene3D" id="3.40.449.10">
    <property type="entry name" value="Phosphoenolpyruvate Carboxykinase, domain 1"/>
    <property type="match status" value="1"/>
</dbReference>
<feature type="domain" description="Phosphoenolpyruvate carboxykinase GTP-utilising N-terminal" evidence="12">
    <location>
        <begin position="24"/>
        <end position="235"/>
    </location>
</feature>
<dbReference type="HAMAP" id="MF_00452">
    <property type="entry name" value="PEPCK_GTP"/>
    <property type="match status" value="1"/>
</dbReference>
<dbReference type="PIRSF" id="PIRSF001348">
    <property type="entry name" value="PEP_carboxykinase_GTP"/>
    <property type="match status" value="1"/>
</dbReference>
<dbReference type="Pfam" id="PF00821">
    <property type="entry name" value="PEPCK_GTP"/>
    <property type="match status" value="1"/>
</dbReference>
<keyword evidence="13" id="KW-0418">Kinase</keyword>
<dbReference type="Proteomes" id="UP000592181">
    <property type="component" value="Unassembled WGS sequence"/>
</dbReference>
<dbReference type="InterPro" id="IPR013035">
    <property type="entry name" value="PEP_carboxykinase_C"/>
</dbReference>
<keyword evidence="4" id="KW-0479">Metal-binding</keyword>
<evidence type="ECO:0000256" key="3">
    <source>
        <dbReference type="ARBA" id="ARBA00022432"/>
    </source>
</evidence>
<dbReference type="GO" id="GO:0046327">
    <property type="term" value="P:glycerol biosynthetic process from pyruvate"/>
    <property type="evidence" value="ECO:0007669"/>
    <property type="project" value="TreeGrafter"/>
</dbReference>
<evidence type="ECO:0000256" key="7">
    <source>
        <dbReference type="ARBA" id="ARBA00023134"/>
    </source>
</evidence>
<feature type="binding site" evidence="10">
    <location>
        <begin position="396"/>
        <end position="398"/>
    </location>
    <ligand>
        <name>substrate</name>
    </ligand>
</feature>
<dbReference type="NCBIfam" id="NF003253">
    <property type="entry name" value="PRK04210.1"/>
    <property type="match status" value="1"/>
</dbReference>
<dbReference type="InterPro" id="IPR008209">
    <property type="entry name" value="PEP_carboxykinase_GTP"/>
</dbReference>
<evidence type="ECO:0000259" key="12">
    <source>
        <dbReference type="Pfam" id="PF17297"/>
    </source>
</evidence>
<feature type="binding site" evidence="10">
    <location>
        <position position="268"/>
    </location>
    <ligand>
        <name>substrate</name>
    </ligand>
</feature>
<comment type="caution">
    <text evidence="10">Lacks conserved residue(s) required for the propagation of feature annotation.</text>
</comment>
<dbReference type="GO" id="GO:0071333">
    <property type="term" value="P:cellular response to glucose stimulus"/>
    <property type="evidence" value="ECO:0007669"/>
    <property type="project" value="TreeGrafter"/>
</dbReference>
<organism evidence="13 14">
    <name type="scientific">Janibacter alkaliphilus</name>
    <dbReference type="NCBI Taxonomy" id="1069963"/>
    <lineage>
        <taxon>Bacteria</taxon>
        <taxon>Bacillati</taxon>
        <taxon>Actinomycetota</taxon>
        <taxon>Actinomycetes</taxon>
        <taxon>Micrococcales</taxon>
        <taxon>Intrasporangiaceae</taxon>
        <taxon>Janibacter</taxon>
    </lineage>
</organism>
<dbReference type="EC" id="4.1.1.32" evidence="10"/>
<keyword evidence="3 10" id="KW-0312">Gluconeogenesis</keyword>
<dbReference type="SUPFAM" id="SSF68923">
    <property type="entry name" value="PEP carboxykinase N-terminal domain"/>
    <property type="match status" value="1"/>
</dbReference>
<protein>
    <recommendedName>
        <fullName evidence="10">Phosphoenolpyruvate carboxykinase [GTP]</fullName>
        <shortName evidence="10">PEP carboxykinase</shortName>
        <shortName evidence="10">PEPCK</shortName>
        <ecNumber evidence="10">4.1.1.32</ecNumber>
    </recommendedName>
    <alternativeName>
        <fullName evidence="10">GTP-dependent phosphoenolpyruvate carboxykinase</fullName>
        <shortName evidence="10">GTP-PEPCK</shortName>
    </alternativeName>
</protein>
<comment type="caution">
    <text evidence="13">The sequence shown here is derived from an EMBL/GenBank/DDBJ whole genome shotgun (WGS) entry which is preliminary data.</text>
</comment>
<dbReference type="GO" id="GO:0006094">
    <property type="term" value="P:gluconeogenesis"/>
    <property type="evidence" value="ECO:0007669"/>
    <property type="project" value="UniProtKB-UniRule"/>
</dbReference>
<dbReference type="EMBL" id="JACBZX010000001">
    <property type="protein sequence ID" value="NYG36095.1"/>
    <property type="molecule type" value="Genomic_DNA"/>
</dbReference>
<comment type="function">
    <text evidence="10">Catalyzes the conversion of oxaloacetate (OAA) to phosphoenolpyruvate (PEP), the rate-limiting step in the metabolic pathway that produces glucose from lactate and other precursors derived from the citric acid cycle.</text>
</comment>
<dbReference type="PANTHER" id="PTHR11561:SF0">
    <property type="entry name" value="PHOSPHOENOLPYRUVATE CARBOXYKINASE [GTP]-RELATED"/>
    <property type="match status" value="1"/>
</dbReference>